<dbReference type="Proteomes" id="UP001386955">
    <property type="component" value="Unassembled WGS sequence"/>
</dbReference>
<reference evidence="5 6" key="1">
    <citation type="submission" date="2024-01" db="EMBL/GenBank/DDBJ databases">
        <title>The genomes of 5 underutilized Papilionoideae crops provide insights into root nodulation and disease resistanc.</title>
        <authorList>
            <person name="Jiang F."/>
        </authorList>
    </citation>
    <scope>NUCLEOTIDE SEQUENCE [LARGE SCALE GENOMIC DNA]</scope>
    <source>
        <strain evidence="5">DUOXIRENSHENG_FW03</strain>
        <tissue evidence="5">Leaves</tissue>
    </source>
</reference>
<comment type="catalytic activity">
    <reaction evidence="1 3">
        <text>[protein]-peptidylproline (omega=180) = [protein]-peptidylproline (omega=0)</text>
        <dbReference type="Rhea" id="RHEA:16237"/>
        <dbReference type="Rhea" id="RHEA-COMP:10747"/>
        <dbReference type="Rhea" id="RHEA-COMP:10748"/>
        <dbReference type="ChEBI" id="CHEBI:83833"/>
        <dbReference type="ChEBI" id="CHEBI:83834"/>
        <dbReference type="EC" id="5.2.1.8"/>
    </reaction>
</comment>
<sequence length="196" mass="21951">MAYALLSLHHRQACLNKSDAPPSEYTKTLKASHSAIPISIRNRTLPKANPPTTSFSFCMFKHNARGILTMANSEPNTNGIQFFITYAKQLRLNCLYAVFGRVIHGFEVLDLMEKTQTGAGDRLRLIIAPAIAPPPLLLHPVALLSSLCNHCEPTEVFMTLNDLLVWFSETIRLDYSGMRFAETMFVLLPLILFRAS</sequence>
<dbReference type="InterPro" id="IPR029000">
    <property type="entry name" value="Cyclophilin-like_dom_sf"/>
</dbReference>
<dbReference type="PRINTS" id="PR00153">
    <property type="entry name" value="CSAPPISMRASE"/>
</dbReference>
<organism evidence="5 6">
    <name type="scientific">Psophocarpus tetragonolobus</name>
    <name type="common">Winged bean</name>
    <name type="synonym">Dolichos tetragonolobus</name>
    <dbReference type="NCBI Taxonomy" id="3891"/>
    <lineage>
        <taxon>Eukaryota</taxon>
        <taxon>Viridiplantae</taxon>
        <taxon>Streptophyta</taxon>
        <taxon>Embryophyta</taxon>
        <taxon>Tracheophyta</taxon>
        <taxon>Spermatophyta</taxon>
        <taxon>Magnoliopsida</taxon>
        <taxon>eudicotyledons</taxon>
        <taxon>Gunneridae</taxon>
        <taxon>Pentapetalae</taxon>
        <taxon>rosids</taxon>
        <taxon>fabids</taxon>
        <taxon>Fabales</taxon>
        <taxon>Fabaceae</taxon>
        <taxon>Papilionoideae</taxon>
        <taxon>50 kb inversion clade</taxon>
        <taxon>NPAAA clade</taxon>
        <taxon>indigoferoid/millettioid clade</taxon>
        <taxon>Phaseoleae</taxon>
        <taxon>Psophocarpus</taxon>
    </lineage>
</organism>
<evidence type="ECO:0000256" key="2">
    <source>
        <dbReference type="ARBA" id="ARBA00023186"/>
    </source>
</evidence>
<dbReference type="SUPFAM" id="SSF50891">
    <property type="entry name" value="Cyclophilin-like"/>
    <property type="match status" value="1"/>
</dbReference>
<dbReference type="Pfam" id="PF00160">
    <property type="entry name" value="Pro_isomerase"/>
    <property type="match status" value="1"/>
</dbReference>
<keyword evidence="2" id="KW-0143">Chaperone</keyword>
<dbReference type="PROSITE" id="PS50072">
    <property type="entry name" value="CSA_PPIASE_2"/>
    <property type="match status" value="1"/>
</dbReference>
<protein>
    <recommendedName>
        <fullName evidence="3">Peptidyl-prolyl cis-trans isomerase</fullName>
        <shortName evidence="3">PPIase</shortName>
        <ecNumber evidence="3">5.2.1.8</ecNumber>
    </recommendedName>
</protein>
<dbReference type="PANTHER" id="PTHR45625">
    <property type="entry name" value="PEPTIDYL-PROLYL CIS-TRANS ISOMERASE-RELATED"/>
    <property type="match status" value="1"/>
</dbReference>
<evidence type="ECO:0000313" key="5">
    <source>
        <dbReference type="EMBL" id="KAK7396288.1"/>
    </source>
</evidence>
<comment type="function">
    <text evidence="3">PPIases accelerate the folding of proteins. It catalyzes the cis-trans isomerization of proline imidic peptide bonds in oligopeptides.</text>
</comment>
<gene>
    <name evidence="5" type="ORF">VNO78_17190</name>
</gene>
<dbReference type="PANTHER" id="PTHR45625:SF2">
    <property type="entry name" value="PEPTIDYL-PROLYL CIS-TRANS ISOMERASE-LIKE 3"/>
    <property type="match status" value="1"/>
</dbReference>
<dbReference type="GO" id="GO:0003755">
    <property type="term" value="F:peptidyl-prolyl cis-trans isomerase activity"/>
    <property type="evidence" value="ECO:0007669"/>
    <property type="project" value="UniProtKB-UniRule"/>
</dbReference>
<feature type="domain" description="PPIase cyclophilin-type" evidence="4">
    <location>
        <begin position="39"/>
        <end position="122"/>
    </location>
</feature>
<dbReference type="GO" id="GO:0071013">
    <property type="term" value="C:catalytic step 2 spliceosome"/>
    <property type="evidence" value="ECO:0007669"/>
    <property type="project" value="TreeGrafter"/>
</dbReference>
<keyword evidence="6" id="KW-1185">Reference proteome</keyword>
<dbReference type="AlphaFoldDB" id="A0AAN9SGK3"/>
<keyword evidence="3" id="KW-0697">Rotamase</keyword>
<evidence type="ECO:0000256" key="1">
    <source>
        <dbReference type="ARBA" id="ARBA00000971"/>
    </source>
</evidence>
<proteinExistence type="inferred from homology"/>
<comment type="similarity">
    <text evidence="3">Belongs to the cyclophilin-type PPIase family.</text>
</comment>
<accession>A0AAN9SGK3</accession>
<dbReference type="Gene3D" id="2.40.100.10">
    <property type="entry name" value="Cyclophilin-like"/>
    <property type="match status" value="1"/>
</dbReference>
<dbReference type="InterPro" id="IPR044666">
    <property type="entry name" value="Cyclophilin_A-like"/>
</dbReference>
<name>A0AAN9SGK3_PSOTE</name>
<dbReference type="EMBL" id="JAYMYS010000004">
    <property type="protein sequence ID" value="KAK7396288.1"/>
    <property type="molecule type" value="Genomic_DNA"/>
</dbReference>
<evidence type="ECO:0000313" key="6">
    <source>
        <dbReference type="Proteomes" id="UP001386955"/>
    </source>
</evidence>
<comment type="caution">
    <text evidence="5">The sequence shown here is derived from an EMBL/GenBank/DDBJ whole genome shotgun (WGS) entry which is preliminary data.</text>
</comment>
<dbReference type="InterPro" id="IPR002130">
    <property type="entry name" value="Cyclophilin-type_PPIase_dom"/>
</dbReference>
<keyword evidence="3" id="KW-0413">Isomerase</keyword>
<evidence type="ECO:0000256" key="3">
    <source>
        <dbReference type="RuleBase" id="RU363019"/>
    </source>
</evidence>
<evidence type="ECO:0000259" key="4">
    <source>
        <dbReference type="PROSITE" id="PS50072"/>
    </source>
</evidence>
<dbReference type="EC" id="5.2.1.8" evidence="3"/>